<dbReference type="RefSeq" id="WP_093038426.1">
    <property type="nucleotide sequence ID" value="NZ_FNNZ01000048.1"/>
</dbReference>
<evidence type="ECO:0000313" key="4">
    <source>
        <dbReference type="Proteomes" id="UP000198816"/>
    </source>
</evidence>
<dbReference type="OrthoDB" id="238366at2"/>
<evidence type="ECO:0000256" key="1">
    <source>
        <dbReference type="SAM" id="Phobius"/>
    </source>
</evidence>
<dbReference type="CDD" id="cd00882">
    <property type="entry name" value="Ras_like_GTPase"/>
    <property type="match status" value="1"/>
</dbReference>
<dbReference type="EMBL" id="FNNZ01000048">
    <property type="protein sequence ID" value="SDX65173.1"/>
    <property type="molecule type" value="Genomic_DNA"/>
</dbReference>
<dbReference type="InterPro" id="IPR006073">
    <property type="entry name" value="GTP-bd"/>
</dbReference>
<evidence type="ECO:0000259" key="2">
    <source>
        <dbReference type="Pfam" id="PF01926"/>
    </source>
</evidence>
<dbReference type="PANTHER" id="PTHR42714">
    <property type="entry name" value="TRNA MODIFICATION GTPASE GTPBP3"/>
    <property type="match status" value="1"/>
</dbReference>
<dbReference type="Proteomes" id="UP000198816">
    <property type="component" value="Unassembled WGS sequence"/>
</dbReference>
<dbReference type="SUPFAM" id="SSF52540">
    <property type="entry name" value="P-loop containing nucleoside triphosphate hydrolases"/>
    <property type="match status" value="1"/>
</dbReference>
<dbReference type="InterPro" id="IPR027417">
    <property type="entry name" value="P-loop_NTPase"/>
</dbReference>
<keyword evidence="4" id="KW-1185">Reference proteome</keyword>
<dbReference type="GO" id="GO:0005525">
    <property type="term" value="F:GTP binding"/>
    <property type="evidence" value="ECO:0007669"/>
    <property type="project" value="InterPro"/>
</dbReference>
<organism evidence="3 4">
    <name type="scientific">Thiocapsa roseopersicina</name>
    <dbReference type="NCBI Taxonomy" id="1058"/>
    <lineage>
        <taxon>Bacteria</taxon>
        <taxon>Pseudomonadati</taxon>
        <taxon>Pseudomonadota</taxon>
        <taxon>Gammaproteobacteria</taxon>
        <taxon>Chromatiales</taxon>
        <taxon>Chromatiaceae</taxon>
        <taxon>Thiocapsa</taxon>
    </lineage>
</organism>
<proteinExistence type="predicted"/>
<sequence length="516" mass="57818">MKKLLSRIDRMRLLALVLWAVPVAALLPLGLLWLWQVEAMRYWLVALVLFSAAGYGLQAWLHRHERRLLLAAETEPDPDWPPAADGAWALVEDLAAQTKPEDWPIGEGDRLGVLGQQTLERVARHFHPDVDEPLLELTVPHTLLIVERASRDLRETITDHIPFSHRLTVGSLMRAYRWKPFADRLLGLYRAGQWVVNPANAFLTEALAQLRGRGYALAQDELYGWILKEYVRKVGAYAIELYSGRLLLSDASPEARPTALSERDLRASDASDEPAGEPLRILVLGRSNAGKSSLINALFGQLRVATDLLPDTTKMLTPYRLAREGLDLALIYDTPGSDAMDEQTLRTAAGDADMILWVSAADRPDRHADRETLDSLRAAFAERLTRRPPPVLVVLSHIDRLRPVREWLPPYDLAEPKSLKAESILAAVEVVSADLAVPIASVIPVCLAGGRVYNVDDVLWAAILDRLDAAQRSRLLRCQDARKREENWSLVRRQLANAGRFLLELPNRSTGGRNRR</sequence>
<dbReference type="GO" id="GO:0002098">
    <property type="term" value="P:tRNA wobble uridine modification"/>
    <property type="evidence" value="ECO:0007669"/>
    <property type="project" value="TreeGrafter"/>
</dbReference>
<reference evidence="4" key="1">
    <citation type="submission" date="2016-10" db="EMBL/GenBank/DDBJ databases">
        <authorList>
            <person name="Varghese N."/>
            <person name="Submissions S."/>
        </authorList>
    </citation>
    <scope>NUCLEOTIDE SEQUENCE [LARGE SCALE GENOMIC DNA]</scope>
    <source>
        <strain evidence="4">DSM 217</strain>
    </source>
</reference>
<dbReference type="GO" id="GO:0030488">
    <property type="term" value="P:tRNA methylation"/>
    <property type="evidence" value="ECO:0007669"/>
    <property type="project" value="TreeGrafter"/>
</dbReference>
<keyword evidence="1" id="KW-0812">Transmembrane</keyword>
<protein>
    <recommendedName>
        <fullName evidence="2">G domain-containing protein</fullName>
    </recommendedName>
</protein>
<feature type="transmembrane region" description="Helical" evidence="1">
    <location>
        <begin position="12"/>
        <end position="35"/>
    </location>
</feature>
<evidence type="ECO:0000313" key="3">
    <source>
        <dbReference type="EMBL" id="SDX65173.1"/>
    </source>
</evidence>
<keyword evidence="1" id="KW-1133">Transmembrane helix</keyword>
<gene>
    <name evidence="3" type="ORF">SAMN05421783_1488</name>
</gene>
<dbReference type="PANTHER" id="PTHR42714:SF2">
    <property type="entry name" value="TRNA MODIFICATION GTPASE GTPBP3, MITOCHONDRIAL"/>
    <property type="match status" value="1"/>
</dbReference>
<keyword evidence="1" id="KW-0472">Membrane</keyword>
<dbReference type="Gene3D" id="3.40.50.300">
    <property type="entry name" value="P-loop containing nucleotide triphosphate hydrolases"/>
    <property type="match status" value="1"/>
</dbReference>
<dbReference type="STRING" id="1058.SAMN05421783_1488"/>
<dbReference type="GO" id="GO:0005829">
    <property type="term" value="C:cytosol"/>
    <property type="evidence" value="ECO:0007669"/>
    <property type="project" value="TreeGrafter"/>
</dbReference>
<name>A0A1H3DFE8_THIRO</name>
<feature type="domain" description="G" evidence="2">
    <location>
        <begin position="280"/>
        <end position="395"/>
    </location>
</feature>
<dbReference type="Pfam" id="PF01926">
    <property type="entry name" value="MMR_HSR1"/>
    <property type="match status" value="1"/>
</dbReference>
<accession>A0A1H3DFE8</accession>
<feature type="transmembrane region" description="Helical" evidence="1">
    <location>
        <begin position="41"/>
        <end position="61"/>
    </location>
</feature>
<dbReference type="AlphaFoldDB" id="A0A1H3DFE8"/>